<feature type="compositionally biased region" description="Low complexity" evidence="1">
    <location>
        <begin position="70"/>
        <end position="92"/>
    </location>
</feature>
<name>A0A7J7S868_RHIFE</name>
<dbReference type="AlphaFoldDB" id="A0A7J7S868"/>
<evidence type="ECO:0000313" key="2">
    <source>
        <dbReference type="EMBL" id="KAF6284494.1"/>
    </source>
</evidence>
<protein>
    <submittedName>
        <fullName evidence="2">Uncharacterized protein</fullName>
    </submittedName>
</protein>
<dbReference type="EMBL" id="JACAGC010000023">
    <property type="protein sequence ID" value="KAF6284494.1"/>
    <property type="molecule type" value="Genomic_DNA"/>
</dbReference>
<sequence>MNSKCPPSQSPKTLLYRLPSQVTVQGPQNLTLLHPDRLMAPSCPPHSRFAFTVSSASLFSSCPPNFLALPPSPLPSRMSSPSSLTNPPSSHSLFVNNNNNDPLHTPPRALYYLEIFPPSHIFSQPLGDNFGRQP</sequence>
<accession>A0A7J7S868</accession>
<reference evidence="2 3" key="1">
    <citation type="journal article" date="2020" name="Nature">
        <title>Six reference-quality genomes reveal evolution of bat adaptations.</title>
        <authorList>
            <person name="Jebb D."/>
            <person name="Huang Z."/>
            <person name="Pippel M."/>
            <person name="Hughes G.M."/>
            <person name="Lavrichenko K."/>
            <person name="Devanna P."/>
            <person name="Winkler S."/>
            <person name="Jermiin L.S."/>
            <person name="Skirmuntt E.C."/>
            <person name="Katzourakis A."/>
            <person name="Burkitt-Gray L."/>
            <person name="Ray D.A."/>
            <person name="Sullivan K.A.M."/>
            <person name="Roscito J.G."/>
            <person name="Kirilenko B.M."/>
            <person name="Davalos L.M."/>
            <person name="Corthals A.P."/>
            <person name="Power M.L."/>
            <person name="Jones G."/>
            <person name="Ransome R.D."/>
            <person name="Dechmann D.K.N."/>
            <person name="Locatelli A.G."/>
            <person name="Puechmaille S.J."/>
            <person name="Fedrigo O."/>
            <person name="Jarvis E.D."/>
            <person name="Hiller M."/>
            <person name="Vernes S.C."/>
            <person name="Myers E.W."/>
            <person name="Teeling E.C."/>
        </authorList>
    </citation>
    <scope>NUCLEOTIDE SEQUENCE [LARGE SCALE GENOMIC DNA]</scope>
    <source>
        <strain evidence="2">MRhiFer1</strain>
        <tissue evidence="2">Lung</tissue>
    </source>
</reference>
<feature type="region of interest" description="Disordered" evidence="1">
    <location>
        <begin position="70"/>
        <end position="100"/>
    </location>
</feature>
<comment type="caution">
    <text evidence="2">The sequence shown here is derived from an EMBL/GenBank/DDBJ whole genome shotgun (WGS) entry which is preliminary data.</text>
</comment>
<dbReference type="Proteomes" id="UP000585614">
    <property type="component" value="Unassembled WGS sequence"/>
</dbReference>
<evidence type="ECO:0000313" key="3">
    <source>
        <dbReference type="Proteomes" id="UP000585614"/>
    </source>
</evidence>
<proteinExistence type="predicted"/>
<gene>
    <name evidence="2" type="ORF">mRhiFer1_009247</name>
</gene>
<organism evidence="2 3">
    <name type="scientific">Rhinolophus ferrumequinum</name>
    <name type="common">Greater horseshoe bat</name>
    <dbReference type="NCBI Taxonomy" id="59479"/>
    <lineage>
        <taxon>Eukaryota</taxon>
        <taxon>Metazoa</taxon>
        <taxon>Chordata</taxon>
        <taxon>Craniata</taxon>
        <taxon>Vertebrata</taxon>
        <taxon>Euteleostomi</taxon>
        <taxon>Mammalia</taxon>
        <taxon>Eutheria</taxon>
        <taxon>Laurasiatheria</taxon>
        <taxon>Chiroptera</taxon>
        <taxon>Yinpterochiroptera</taxon>
        <taxon>Rhinolophoidea</taxon>
        <taxon>Rhinolophidae</taxon>
        <taxon>Rhinolophinae</taxon>
        <taxon>Rhinolophus</taxon>
    </lineage>
</organism>
<evidence type="ECO:0000256" key="1">
    <source>
        <dbReference type="SAM" id="MobiDB-lite"/>
    </source>
</evidence>